<feature type="transmembrane region" description="Helical" evidence="1">
    <location>
        <begin position="60"/>
        <end position="83"/>
    </location>
</feature>
<comment type="caution">
    <text evidence="3">The sequence shown here is derived from an EMBL/GenBank/DDBJ whole genome shotgun (WGS) entry which is preliminary data.</text>
</comment>
<accession>A0A7Y0AIB5</accession>
<reference evidence="3 4" key="1">
    <citation type="submission" date="2020-04" db="EMBL/GenBank/DDBJ databases">
        <title>Hymenobacter polaris sp. nov., isolated from Arctic soil.</title>
        <authorList>
            <person name="Dahal R.H."/>
        </authorList>
    </citation>
    <scope>NUCLEOTIDE SEQUENCE [LARGE SCALE GENOMIC DNA]</scope>
    <source>
        <strain evidence="3 4">RP-2-7</strain>
    </source>
</reference>
<keyword evidence="1" id="KW-0812">Transmembrane</keyword>
<dbReference type="Pfam" id="PF13239">
    <property type="entry name" value="2TM"/>
    <property type="match status" value="1"/>
</dbReference>
<feature type="domain" description="2TM" evidence="2">
    <location>
        <begin position="22"/>
        <end position="89"/>
    </location>
</feature>
<protein>
    <submittedName>
        <fullName evidence="3">2TM domain-containing protein</fullName>
    </submittedName>
</protein>
<dbReference type="Proteomes" id="UP000559626">
    <property type="component" value="Unassembled WGS sequence"/>
</dbReference>
<keyword evidence="1" id="KW-0472">Membrane</keyword>
<name>A0A7Y0AIB5_9BACT</name>
<dbReference type="RefSeq" id="WP_169533464.1">
    <property type="nucleotide sequence ID" value="NZ_JABBGH010000003.1"/>
</dbReference>
<proteinExistence type="predicted"/>
<dbReference type="AlphaFoldDB" id="A0A7Y0AIB5"/>
<organism evidence="3 4">
    <name type="scientific">Hymenobacter polaris</name>
    <dbReference type="NCBI Taxonomy" id="2682546"/>
    <lineage>
        <taxon>Bacteria</taxon>
        <taxon>Pseudomonadati</taxon>
        <taxon>Bacteroidota</taxon>
        <taxon>Cytophagia</taxon>
        <taxon>Cytophagales</taxon>
        <taxon>Hymenobacteraceae</taxon>
        <taxon>Hymenobacter</taxon>
    </lineage>
</organism>
<keyword evidence="4" id="KW-1185">Reference proteome</keyword>
<sequence>MQPLARPATDPTRDLRLWQIAKRRAKFQGHLLVYVLVNAGLWALYFLLPEAHGRHSELPWPIWTSVFWGIAVAAQGLCAYSGLNRGERAQREYERLLAQQGAY</sequence>
<feature type="transmembrane region" description="Helical" evidence="1">
    <location>
        <begin position="31"/>
        <end position="48"/>
    </location>
</feature>
<dbReference type="EMBL" id="JABBGH010000003">
    <property type="protein sequence ID" value="NML67824.1"/>
    <property type="molecule type" value="Genomic_DNA"/>
</dbReference>
<gene>
    <name evidence="3" type="ORF">HHL22_21690</name>
</gene>
<evidence type="ECO:0000259" key="2">
    <source>
        <dbReference type="Pfam" id="PF13239"/>
    </source>
</evidence>
<evidence type="ECO:0000256" key="1">
    <source>
        <dbReference type="SAM" id="Phobius"/>
    </source>
</evidence>
<evidence type="ECO:0000313" key="3">
    <source>
        <dbReference type="EMBL" id="NML67824.1"/>
    </source>
</evidence>
<evidence type="ECO:0000313" key="4">
    <source>
        <dbReference type="Proteomes" id="UP000559626"/>
    </source>
</evidence>
<keyword evidence="1" id="KW-1133">Transmembrane helix</keyword>
<dbReference type="InterPro" id="IPR025698">
    <property type="entry name" value="2TM_dom"/>
</dbReference>